<dbReference type="EMBL" id="SOSA01000551">
    <property type="protein sequence ID" value="THC90170.1"/>
    <property type="molecule type" value="Genomic_DNA"/>
</dbReference>
<dbReference type="STRING" id="1220188.A0A4S3J5J3"/>
<dbReference type="Proteomes" id="UP000308092">
    <property type="component" value="Unassembled WGS sequence"/>
</dbReference>
<evidence type="ECO:0000313" key="1">
    <source>
        <dbReference type="EMBL" id="THC90170.1"/>
    </source>
</evidence>
<protein>
    <submittedName>
        <fullName evidence="1">Uncharacterized protein</fullName>
    </submittedName>
</protein>
<name>A0A4S3J5J3_9EURO</name>
<sequence length="268" mass="31051">MLEDAPPISIRPFSPDSNGSVYHHRSWLEHWTHPEFPPGESLRDRKKRFKQKEWVECWTAALAKLDRYFCQEVKPLKAGSDRELLRGQLDAHKLIYEGYRNFVIEDPKLDSVGADIILKKHRERVKRHGLNPNASSRFGYRLMIDEQCPQSILASKEPGTAEPAGWGQWTGPHGYINILDVVDHDPEDPEYDEGPFYNGCMRLELDALFYFAYSCEDDPHCVQYCGVDSLERVLYTDGRSSNGGLKDMVTYWQKQGMNIYGYERKPYP</sequence>
<dbReference type="VEuPathDB" id="FungiDB:EYZ11_010365"/>
<comment type="caution">
    <text evidence="1">The sequence shown here is derived from an EMBL/GenBank/DDBJ whole genome shotgun (WGS) entry which is preliminary data.</text>
</comment>
<reference evidence="1 2" key="1">
    <citation type="submission" date="2019-03" db="EMBL/GenBank/DDBJ databases">
        <title>The genome sequence of a newly discovered highly antifungal drug resistant Aspergillus species, Aspergillus tanneri NIH 1004.</title>
        <authorList>
            <person name="Mounaud S."/>
            <person name="Singh I."/>
            <person name="Joardar V."/>
            <person name="Pakala S."/>
            <person name="Pakala S."/>
            <person name="Venepally P."/>
            <person name="Hoover J."/>
            <person name="Nierman W."/>
            <person name="Chung J."/>
            <person name="Losada L."/>
        </authorList>
    </citation>
    <scope>NUCLEOTIDE SEQUENCE [LARGE SCALE GENOMIC DNA]</scope>
    <source>
        <strain evidence="1 2">NIH1004</strain>
    </source>
</reference>
<organism evidence="1 2">
    <name type="scientific">Aspergillus tanneri</name>
    <dbReference type="NCBI Taxonomy" id="1220188"/>
    <lineage>
        <taxon>Eukaryota</taxon>
        <taxon>Fungi</taxon>
        <taxon>Dikarya</taxon>
        <taxon>Ascomycota</taxon>
        <taxon>Pezizomycotina</taxon>
        <taxon>Eurotiomycetes</taxon>
        <taxon>Eurotiomycetidae</taxon>
        <taxon>Eurotiales</taxon>
        <taxon>Aspergillaceae</taxon>
        <taxon>Aspergillus</taxon>
        <taxon>Aspergillus subgen. Circumdati</taxon>
    </lineage>
</organism>
<dbReference type="AlphaFoldDB" id="A0A4S3J5J3"/>
<keyword evidence="2" id="KW-1185">Reference proteome</keyword>
<proteinExistence type="predicted"/>
<evidence type="ECO:0000313" key="2">
    <source>
        <dbReference type="Proteomes" id="UP000308092"/>
    </source>
</evidence>
<gene>
    <name evidence="1" type="ORF">EYZ11_010365</name>
</gene>
<accession>A0A4S3J5J3</accession>